<comment type="subcellular location">
    <subcellularLocation>
        <location evidence="2">Cell inner membrane</location>
        <topology evidence="2">Multi-pass membrane protein</topology>
    </subcellularLocation>
</comment>
<protein>
    <recommendedName>
        <fullName evidence="3">histidine kinase</fullName>
        <ecNumber evidence="3">2.7.13.3</ecNumber>
    </recommendedName>
</protein>
<keyword evidence="7" id="KW-0808">Transferase</keyword>
<feature type="domain" description="HAMP" evidence="17">
    <location>
        <begin position="174"/>
        <end position="226"/>
    </location>
</feature>
<dbReference type="PANTHER" id="PTHR44936">
    <property type="entry name" value="SENSOR PROTEIN CREC"/>
    <property type="match status" value="1"/>
</dbReference>
<dbReference type="InterPro" id="IPR005467">
    <property type="entry name" value="His_kinase_dom"/>
</dbReference>
<evidence type="ECO:0000256" key="3">
    <source>
        <dbReference type="ARBA" id="ARBA00012438"/>
    </source>
</evidence>
<name>A0A369BWC0_9GAMM</name>
<comment type="catalytic activity">
    <reaction evidence="1">
        <text>ATP + protein L-histidine = ADP + protein N-phospho-L-histidine.</text>
        <dbReference type="EC" id="2.7.13.3"/>
    </reaction>
</comment>
<dbReference type="Gene3D" id="1.10.8.500">
    <property type="entry name" value="HAMP domain in histidine kinase"/>
    <property type="match status" value="1"/>
</dbReference>
<dbReference type="SMART" id="SM00388">
    <property type="entry name" value="HisKA"/>
    <property type="match status" value="1"/>
</dbReference>
<feature type="domain" description="Histidine kinase" evidence="16">
    <location>
        <begin position="234"/>
        <end position="438"/>
    </location>
</feature>
<proteinExistence type="predicted"/>
<dbReference type="InterPro" id="IPR004358">
    <property type="entry name" value="Sig_transdc_His_kin-like_C"/>
</dbReference>
<dbReference type="GO" id="GO:0000155">
    <property type="term" value="F:phosphorelay sensor kinase activity"/>
    <property type="evidence" value="ECO:0007669"/>
    <property type="project" value="InterPro"/>
</dbReference>
<dbReference type="AlphaFoldDB" id="A0A369BWC0"/>
<dbReference type="CDD" id="cd00082">
    <property type="entry name" value="HisKA"/>
    <property type="match status" value="1"/>
</dbReference>
<evidence type="ECO:0000256" key="9">
    <source>
        <dbReference type="ARBA" id="ARBA00022741"/>
    </source>
</evidence>
<keyword evidence="14 15" id="KW-0472">Membrane</keyword>
<accession>A0A369BWC0</accession>
<dbReference type="GO" id="GO:0005524">
    <property type="term" value="F:ATP binding"/>
    <property type="evidence" value="ECO:0007669"/>
    <property type="project" value="UniProtKB-KW"/>
</dbReference>
<dbReference type="SUPFAM" id="SSF55874">
    <property type="entry name" value="ATPase domain of HSP90 chaperone/DNA topoisomerase II/histidine kinase"/>
    <property type="match status" value="1"/>
</dbReference>
<evidence type="ECO:0000256" key="15">
    <source>
        <dbReference type="SAM" id="Phobius"/>
    </source>
</evidence>
<keyword evidence="5" id="KW-0997">Cell inner membrane</keyword>
<evidence type="ECO:0000256" key="6">
    <source>
        <dbReference type="ARBA" id="ARBA00022553"/>
    </source>
</evidence>
<keyword evidence="13" id="KW-0902">Two-component regulatory system</keyword>
<keyword evidence="4" id="KW-1003">Cell membrane</keyword>
<evidence type="ECO:0000256" key="7">
    <source>
        <dbReference type="ARBA" id="ARBA00022679"/>
    </source>
</evidence>
<keyword evidence="6" id="KW-0597">Phosphoprotein</keyword>
<dbReference type="PRINTS" id="PR00344">
    <property type="entry name" value="BCTRLSENSOR"/>
</dbReference>
<dbReference type="Gene3D" id="3.30.565.10">
    <property type="entry name" value="Histidine kinase-like ATPase, C-terminal domain"/>
    <property type="match status" value="1"/>
</dbReference>
<dbReference type="SMART" id="SM00304">
    <property type="entry name" value="HAMP"/>
    <property type="match status" value="1"/>
</dbReference>
<evidence type="ECO:0000256" key="8">
    <source>
        <dbReference type="ARBA" id="ARBA00022692"/>
    </source>
</evidence>
<evidence type="ECO:0000256" key="12">
    <source>
        <dbReference type="ARBA" id="ARBA00022989"/>
    </source>
</evidence>
<dbReference type="Proteomes" id="UP000252707">
    <property type="component" value="Unassembled WGS sequence"/>
</dbReference>
<evidence type="ECO:0000256" key="14">
    <source>
        <dbReference type="ARBA" id="ARBA00023136"/>
    </source>
</evidence>
<evidence type="ECO:0000256" key="4">
    <source>
        <dbReference type="ARBA" id="ARBA00022475"/>
    </source>
</evidence>
<comment type="caution">
    <text evidence="18">The sequence shown here is derived from an EMBL/GenBank/DDBJ whole genome shotgun (WGS) entry which is preliminary data.</text>
</comment>
<dbReference type="PANTHER" id="PTHR44936:SF5">
    <property type="entry name" value="SENSOR HISTIDINE KINASE ENVZ"/>
    <property type="match status" value="1"/>
</dbReference>
<feature type="transmembrane region" description="Helical" evidence="15">
    <location>
        <begin position="12"/>
        <end position="38"/>
    </location>
</feature>
<dbReference type="CDD" id="cd06225">
    <property type="entry name" value="HAMP"/>
    <property type="match status" value="1"/>
</dbReference>
<dbReference type="SUPFAM" id="SSF158472">
    <property type="entry name" value="HAMP domain-like"/>
    <property type="match status" value="1"/>
</dbReference>
<dbReference type="InterPro" id="IPR003660">
    <property type="entry name" value="HAMP_dom"/>
</dbReference>
<organism evidence="18 19">
    <name type="scientific">Thioalbus denitrificans</name>
    <dbReference type="NCBI Taxonomy" id="547122"/>
    <lineage>
        <taxon>Bacteria</taxon>
        <taxon>Pseudomonadati</taxon>
        <taxon>Pseudomonadota</taxon>
        <taxon>Gammaproteobacteria</taxon>
        <taxon>Chromatiales</taxon>
        <taxon>Ectothiorhodospiraceae</taxon>
        <taxon>Thioalbus</taxon>
    </lineage>
</organism>
<dbReference type="PROSITE" id="PS50885">
    <property type="entry name" value="HAMP"/>
    <property type="match status" value="1"/>
</dbReference>
<keyword evidence="8 15" id="KW-0812">Transmembrane</keyword>
<keyword evidence="12 15" id="KW-1133">Transmembrane helix</keyword>
<dbReference type="Gene3D" id="1.10.287.130">
    <property type="match status" value="1"/>
</dbReference>
<evidence type="ECO:0000313" key="19">
    <source>
        <dbReference type="Proteomes" id="UP000252707"/>
    </source>
</evidence>
<keyword evidence="9" id="KW-0547">Nucleotide-binding</keyword>
<evidence type="ECO:0000256" key="10">
    <source>
        <dbReference type="ARBA" id="ARBA00022777"/>
    </source>
</evidence>
<evidence type="ECO:0000313" key="18">
    <source>
        <dbReference type="EMBL" id="RCX24866.1"/>
    </source>
</evidence>
<evidence type="ECO:0000256" key="5">
    <source>
        <dbReference type="ARBA" id="ARBA00022519"/>
    </source>
</evidence>
<dbReference type="SMART" id="SM00387">
    <property type="entry name" value="HATPase_c"/>
    <property type="match status" value="1"/>
</dbReference>
<evidence type="ECO:0000259" key="17">
    <source>
        <dbReference type="PROSITE" id="PS50885"/>
    </source>
</evidence>
<evidence type="ECO:0000256" key="11">
    <source>
        <dbReference type="ARBA" id="ARBA00022840"/>
    </source>
</evidence>
<dbReference type="EC" id="2.7.13.3" evidence="3"/>
<dbReference type="CDD" id="cd00075">
    <property type="entry name" value="HATPase"/>
    <property type="match status" value="1"/>
</dbReference>
<dbReference type="EMBL" id="QPJY01000014">
    <property type="protein sequence ID" value="RCX24866.1"/>
    <property type="molecule type" value="Genomic_DNA"/>
</dbReference>
<dbReference type="GO" id="GO:0005886">
    <property type="term" value="C:plasma membrane"/>
    <property type="evidence" value="ECO:0007669"/>
    <property type="project" value="UniProtKB-SubCell"/>
</dbReference>
<gene>
    <name evidence="18" type="ORF">DFQ59_11422</name>
</gene>
<evidence type="ECO:0000256" key="2">
    <source>
        <dbReference type="ARBA" id="ARBA00004429"/>
    </source>
</evidence>
<dbReference type="Pfam" id="PF00672">
    <property type="entry name" value="HAMP"/>
    <property type="match status" value="1"/>
</dbReference>
<dbReference type="InterPro" id="IPR036890">
    <property type="entry name" value="HATPase_C_sf"/>
</dbReference>
<feature type="transmembrane region" description="Helical" evidence="15">
    <location>
        <begin position="152"/>
        <end position="173"/>
    </location>
</feature>
<dbReference type="PROSITE" id="PS50109">
    <property type="entry name" value="HIS_KIN"/>
    <property type="match status" value="1"/>
</dbReference>
<dbReference type="InterPro" id="IPR003594">
    <property type="entry name" value="HATPase_dom"/>
</dbReference>
<dbReference type="InterPro" id="IPR050980">
    <property type="entry name" value="2C_sensor_his_kinase"/>
</dbReference>
<dbReference type="RefSeq" id="WP_211314993.1">
    <property type="nucleotide sequence ID" value="NZ_QPJY01000014.1"/>
</dbReference>
<keyword evidence="10 18" id="KW-0418">Kinase</keyword>
<keyword evidence="19" id="KW-1185">Reference proteome</keyword>
<dbReference type="Pfam" id="PF00512">
    <property type="entry name" value="HisKA"/>
    <property type="match status" value="1"/>
</dbReference>
<evidence type="ECO:0000259" key="16">
    <source>
        <dbReference type="PROSITE" id="PS50109"/>
    </source>
</evidence>
<evidence type="ECO:0000256" key="13">
    <source>
        <dbReference type="ARBA" id="ARBA00023012"/>
    </source>
</evidence>
<keyword evidence="11" id="KW-0067">ATP-binding</keyword>
<evidence type="ECO:0000256" key="1">
    <source>
        <dbReference type="ARBA" id="ARBA00000085"/>
    </source>
</evidence>
<dbReference type="InterPro" id="IPR003661">
    <property type="entry name" value="HisK_dim/P_dom"/>
</dbReference>
<reference evidence="18 19" key="1">
    <citation type="submission" date="2018-07" db="EMBL/GenBank/DDBJ databases">
        <title>Genomic Encyclopedia of Type Strains, Phase IV (KMG-IV): sequencing the most valuable type-strain genomes for metagenomic binning, comparative biology and taxonomic classification.</title>
        <authorList>
            <person name="Goeker M."/>
        </authorList>
    </citation>
    <scope>NUCLEOTIDE SEQUENCE [LARGE SCALE GENOMIC DNA]</scope>
    <source>
        <strain evidence="18 19">DSM 26407</strain>
    </source>
</reference>
<sequence length="449" mass="47850">MRLPRPRTLFGRTLATIALVSVGFQIFTLAVIAVLLLMPLGQRSADDLAALMLKTAAEWRAAADPAAFAERLYAGDGLVIVAPGPDLPPSRSWLPYRYFLEQALEQRTGAPLTLLSSRDAEGQPWFWADLPSADGPIRVGFSRTRIGVQPPVALILVLSVGAWVTLLTAIALVRRLTAPLERLSGAAKRLGAGDWPEPVPEQGPEELAALAASFNRMVRRVRELVANRTTLLAGISHDLRTPMTQIQLALAMLPDEGGDPELMAGIRRDLENMNRLIAQFLEISRELEGGGGETVVVGALLADLVTQFGLRGTEVTGPGCSGCRHALHALALRRVVANLLENAVRYGDGAPVEVTCRCDAGAVEIRVLDRGPGIPADQLEAVFRPFYRLEGSRSSATGGSGLGLAVVRQLASANGWGLRLEPREGGGMAAVVSVPLETKRKGAQTAAGR</sequence>
<dbReference type="InterPro" id="IPR036097">
    <property type="entry name" value="HisK_dim/P_sf"/>
</dbReference>
<dbReference type="Pfam" id="PF02518">
    <property type="entry name" value="HATPase_c"/>
    <property type="match status" value="1"/>
</dbReference>
<dbReference type="SUPFAM" id="SSF47384">
    <property type="entry name" value="Homodimeric domain of signal transducing histidine kinase"/>
    <property type="match status" value="1"/>
</dbReference>